<organism evidence="2 3">
    <name type="scientific">Serinus canaria</name>
    <name type="common">Island canary</name>
    <name type="synonym">Fringilla canaria</name>
    <dbReference type="NCBI Taxonomy" id="9135"/>
    <lineage>
        <taxon>Eukaryota</taxon>
        <taxon>Metazoa</taxon>
        <taxon>Chordata</taxon>
        <taxon>Craniata</taxon>
        <taxon>Vertebrata</taxon>
        <taxon>Euteleostomi</taxon>
        <taxon>Archelosauria</taxon>
        <taxon>Archosauria</taxon>
        <taxon>Dinosauria</taxon>
        <taxon>Saurischia</taxon>
        <taxon>Theropoda</taxon>
        <taxon>Coelurosauria</taxon>
        <taxon>Aves</taxon>
        <taxon>Neognathae</taxon>
        <taxon>Neoaves</taxon>
        <taxon>Telluraves</taxon>
        <taxon>Australaves</taxon>
        <taxon>Passeriformes</taxon>
        <taxon>Passeroidea</taxon>
        <taxon>Fringillidae</taxon>
        <taxon>Carduelinae</taxon>
        <taxon>Serinus</taxon>
    </lineage>
</organism>
<reference evidence="2" key="2">
    <citation type="submission" date="2025-09" db="UniProtKB">
        <authorList>
            <consortium name="Ensembl"/>
        </authorList>
    </citation>
    <scope>IDENTIFICATION</scope>
</reference>
<protein>
    <submittedName>
        <fullName evidence="2">Uncharacterized protein</fullName>
    </submittedName>
</protein>
<proteinExistence type="predicted"/>
<evidence type="ECO:0000313" key="2">
    <source>
        <dbReference type="Ensembl" id="ENSSCAP00000008495.1"/>
    </source>
</evidence>
<dbReference type="OMA" id="HWQQVRV"/>
<feature type="compositionally biased region" description="Polar residues" evidence="1">
    <location>
        <begin position="195"/>
        <end position="206"/>
    </location>
</feature>
<dbReference type="GeneTree" id="ENSGT00960000188800"/>
<evidence type="ECO:0000256" key="1">
    <source>
        <dbReference type="SAM" id="MobiDB-lite"/>
    </source>
</evidence>
<feature type="region of interest" description="Disordered" evidence="1">
    <location>
        <begin position="189"/>
        <end position="218"/>
    </location>
</feature>
<dbReference type="AlphaFoldDB" id="A0A8C9MVG3"/>
<name>A0A8C9MVG3_SERCA</name>
<dbReference type="Ensembl" id="ENSSCAT00000009575.1">
    <property type="protein sequence ID" value="ENSSCAP00000008495.1"/>
    <property type="gene ID" value="ENSSCAG00000006476.1"/>
</dbReference>
<accession>A0A8C9MVG3</accession>
<keyword evidence="3" id="KW-1185">Reference proteome</keyword>
<feature type="region of interest" description="Disordered" evidence="1">
    <location>
        <begin position="135"/>
        <end position="154"/>
    </location>
</feature>
<evidence type="ECO:0000313" key="3">
    <source>
        <dbReference type="Proteomes" id="UP000694409"/>
    </source>
</evidence>
<dbReference type="Proteomes" id="UP000694409">
    <property type="component" value="Unassembled WGS sequence"/>
</dbReference>
<sequence>EGTGGTKKENVNETDNNYYKHFLPPGPQAPHPVCHSGSGGHIPLGFDRILDEVSNEFFFYGSSHPHHHEEMFVPAELFSQHVPDQHLYSHPLVAHGELYPGSPVPHWQQGSVAPMVGFRPSSVPDCRNFSVVDSQPYSQEREPHGRNSVNSVSNVERGNSNLEFQIGFDNLGVPSPAFLENYPFGQKVREESGNGEASVTNTSGRCSTGPLHPQGSGHTREVIKCSYINSA</sequence>
<reference evidence="2" key="1">
    <citation type="submission" date="2025-08" db="UniProtKB">
        <authorList>
            <consortium name="Ensembl"/>
        </authorList>
    </citation>
    <scope>IDENTIFICATION</scope>
</reference>